<dbReference type="Proteomes" id="UP000812966">
    <property type="component" value="Unassembled WGS sequence"/>
</dbReference>
<feature type="region of interest" description="Disordered" evidence="1">
    <location>
        <begin position="335"/>
        <end position="368"/>
    </location>
</feature>
<dbReference type="CDD" id="cd14688">
    <property type="entry name" value="bZIP_YAP"/>
    <property type="match status" value="1"/>
</dbReference>
<dbReference type="AlphaFoldDB" id="A0A8K0JKQ4"/>
<gene>
    <name evidence="2" type="ORF">FFLO_03443</name>
</gene>
<feature type="compositionally biased region" description="Polar residues" evidence="1">
    <location>
        <begin position="209"/>
        <end position="223"/>
    </location>
</feature>
<protein>
    <recommendedName>
        <fullName evidence="4">BZIP domain-containing protein</fullName>
    </recommendedName>
</protein>
<reference evidence="2" key="1">
    <citation type="submission" date="2020-04" db="EMBL/GenBank/DDBJ databases">
        <title>Analysis of mating type loci in Filobasidium floriforme.</title>
        <authorList>
            <person name="Nowrousian M."/>
        </authorList>
    </citation>
    <scope>NUCLEOTIDE SEQUENCE</scope>
    <source>
        <strain evidence="2">CBS 6242</strain>
    </source>
</reference>
<feature type="region of interest" description="Disordered" evidence="1">
    <location>
        <begin position="199"/>
        <end position="311"/>
    </location>
</feature>
<feature type="compositionally biased region" description="Basic and acidic residues" evidence="1">
    <location>
        <begin position="232"/>
        <end position="248"/>
    </location>
</feature>
<feature type="region of interest" description="Disordered" evidence="1">
    <location>
        <begin position="523"/>
        <end position="615"/>
    </location>
</feature>
<evidence type="ECO:0008006" key="4">
    <source>
        <dbReference type="Google" id="ProtNLM"/>
    </source>
</evidence>
<name>A0A8K0JKQ4_9TREE</name>
<evidence type="ECO:0000313" key="2">
    <source>
        <dbReference type="EMBL" id="KAG7539644.1"/>
    </source>
</evidence>
<proteinExistence type="predicted"/>
<feature type="region of interest" description="Disordered" evidence="1">
    <location>
        <begin position="451"/>
        <end position="491"/>
    </location>
</feature>
<feature type="compositionally biased region" description="Low complexity" evidence="1">
    <location>
        <begin position="271"/>
        <end position="289"/>
    </location>
</feature>
<keyword evidence="3" id="KW-1185">Reference proteome</keyword>
<evidence type="ECO:0000313" key="3">
    <source>
        <dbReference type="Proteomes" id="UP000812966"/>
    </source>
</evidence>
<feature type="compositionally biased region" description="Polar residues" evidence="1">
    <location>
        <begin position="90"/>
        <end position="102"/>
    </location>
</feature>
<feature type="compositionally biased region" description="Basic and acidic residues" evidence="1">
    <location>
        <begin position="589"/>
        <end position="614"/>
    </location>
</feature>
<feature type="compositionally biased region" description="Basic and acidic residues" evidence="1">
    <location>
        <begin position="352"/>
        <end position="363"/>
    </location>
</feature>
<dbReference type="EMBL" id="JABELV010000063">
    <property type="protein sequence ID" value="KAG7539644.1"/>
    <property type="molecule type" value="Genomic_DNA"/>
</dbReference>
<dbReference type="OrthoDB" id="2589163at2759"/>
<feature type="compositionally biased region" description="Low complexity" evidence="1">
    <location>
        <begin position="462"/>
        <end position="490"/>
    </location>
</feature>
<comment type="caution">
    <text evidence="2">The sequence shown here is derived from an EMBL/GenBank/DDBJ whole genome shotgun (WGS) entry which is preliminary data.</text>
</comment>
<feature type="compositionally biased region" description="Low complexity" evidence="1">
    <location>
        <begin position="110"/>
        <end position="127"/>
    </location>
</feature>
<sequence length="809" mass="89732">MTAGNRWSGSSSSNPPPPILPPSSAIDANHPDAGEWSHQQQQQQQEHHPRPHPNLPSFDSTNAYPYRPFQDRQLAPLAYQHVNDVNQGNLTLPSISHSHMSTGGSGASRSPFGSSDALASSSSSISRFSRHGGETSLEPLARPQHDGASTTYPLQPFPTSDAFHPGTTLPRPGSSHENTHVGFANLLSAERGGIAQFESRRGGDAAGRGQSQGQDQTAQSVMHTPSVVGYDAELKRKRFEDEYTDTSRTRLPALPGLSMNTLPPLPPGFAPMPRGRSRSPLVGSSSSQQPRDHHHQQQQQQQATQQTVNHRDATRSGFHLVGHDSAEVDQLDMEVDGTERGEPYTTASELGQNKEDARKEKNRDKQRRLRMRRANQLQSLETTVNTQDIEIKRLSERSHISEDRTRHTRAIFSDWVDALENRLKDLGEPEAAIENLRNQYLGPLNAYNPEFGDTDSPFGGTSMSKSASSSNRISFSKDASDSASTAPSTDRLAPINARSALALPANIKGNDQSLSPHAIASLVTPSEHPSRLPQSETPDANRLDYGGLLRNPPWNWNPDTGQSSPYQRSSYPSSSQPQHVTEPNPEAAIKAEREVESRSTQHGQQNDRHDDSREAPAFTTEYLARLQEGEVFEMTEPQISEIARALTRQRPSGSKADLEALGQNTIDSAPPWRDDFTSAQILLLGRALGMGSEQSPDIKERYVEQRLSTLSEHEKEVYKNWTRRKDRDQRIELLPDPVLRIRFIMLQESRSKGSSIIAFLSDLLHEALFFGPIWLTHLCELVRSMLQHRSYSLDEDRYRPSLLPSASTA</sequence>
<organism evidence="2 3">
    <name type="scientific">Filobasidium floriforme</name>
    <dbReference type="NCBI Taxonomy" id="5210"/>
    <lineage>
        <taxon>Eukaryota</taxon>
        <taxon>Fungi</taxon>
        <taxon>Dikarya</taxon>
        <taxon>Basidiomycota</taxon>
        <taxon>Agaricomycotina</taxon>
        <taxon>Tremellomycetes</taxon>
        <taxon>Filobasidiales</taxon>
        <taxon>Filobasidiaceae</taxon>
        <taxon>Filobasidium</taxon>
    </lineage>
</organism>
<feature type="compositionally biased region" description="Low complexity" evidence="1">
    <location>
        <begin position="297"/>
        <end position="306"/>
    </location>
</feature>
<accession>A0A8K0JKQ4</accession>
<feature type="compositionally biased region" description="Low complexity" evidence="1">
    <location>
        <begin position="562"/>
        <end position="578"/>
    </location>
</feature>
<feature type="region of interest" description="Disordered" evidence="1">
    <location>
        <begin position="90"/>
        <end position="179"/>
    </location>
</feature>
<evidence type="ECO:0000256" key="1">
    <source>
        <dbReference type="SAM" id="MobiDB-lite"/>
    </source>
</evidence>
<feature type="region of interest" description="Disordered" evidence="1">
    <location>
        <begin position="1"/>
        <end position="69"/>
    </location>
</feature>